<organism evidence="2 3">
    <name type="scientific">Afipia carboxidovorans (strain ATCC 49405 / DSM 1227 / KCTC 32145 / OM5)</name>
    <name type="common">Oligotropha carboxidovorans</name>
    <dbReference type="NCBI Taxonomy" id="504832"/>
    <lineage>
        <taxon>Bacteria</taxon>
        <taxon>Pseudomonadati</taxon>
        <taxon>Pseudomonadota</taxon>
        <taxon>Alphaproteobacteria</taxon>
        <taxon>Hyphomicrobiales</taxon>
        <taxon>Nitrobacteraceae</taxon>
        <taxon>Afipia</taxon>
    </lineage>
</organism>
<dbReference type="Proteomes" id="UP000007730">
    <property type="component" value="Chromosome"/>
</dbReference>
<dbReference type="Pfam" id="PF13302">
    <property type="entry name" value="Acetyltransf_3"/>
    <property type="match status" value="1"/>
</dbReference>
<name>B6JD22_AFIC5</name>
<dbReference type="KEGG" id="ocg:OCA5_c33360"/>
<gene>
    <name evidence="2" type="ordered locus">OCA5_c33360</name>
</gene>
<dbReference type="KEGG" id="oca:OCAR_4608"/>
<dbReference type="GO" id="GO:0016747">
    <property type="term" value="F:acyltransferase activity, transferring groups other than amino-acyl groups"/>
    <property type="evidence" value="ECO:0007669"/>
    <property type="project" value="InterPro"/>
</dbReference>
<evidence type="ECO:0000313" key="2">
    <source>
        <dbReference type="EMBL" id="AEI08010.1"/>
    </source>
</evidence>
<feature type="domain" description="N-acetyltransferase" evidence="1">
    <location>
        <begin position="23"/>
        <end position="174"/>
    </location>
</feature>
<keyword evidence="3" id="KW-1185">Reference proteome</keyword>
<protein>
    <recommendedName>
        <fullName evidence="1">N-acetyltransferase domain-containing protein</fullName>
    </recommendedName>
</protein>
<dbReference type="HOGENOM" id="CLU_013985_3_4_5"/>
<dbReference type="InterPro" id="IPR051531">
    <property type="entry name" value="N-acetyltransferase"/>
</dbReference>
<dbReference type="OrthoDB" id="9804153at2"/>
<dbReference type="RefSeq" id="WP_012561783.1">
    <property type="nucleotide sequence ID" value="NC_011386.1"/>
</dbReference>
<dbReference type="Gene3D" id="3.40.630.30">
    <property type="match status" value="1"/>
</dbReference>
<dbReference type="AlphaFoldDB" id="B6JD22"/>
<dbReference type="STRING" id="504832.OCA5_c33360"/>
<sequence>MLQEHPIQPLQELRTVVLETARLVLRQPALADVKAIARIVADKRVAMNLRRVPHPYTLEDAAQFVSTAAAANGMTFLIEHKGEAIGLASLTWDEKNSPELGYCFDVKHWGKGFGTEAARALIDFAFEEFAIDEIRSGARVVNPASRHVLEKCGFQWTGVELHRFLALGSSTPVDRFRLKRAVWASLRDWSSARRY</sequence>
<dbReference type="PANTHER" id="PTHR43792">
    <property type="entry name" value="GNAT FAMILY, PUTATIVE (AFU_ORTHOLOGUE AFUA_3G00765)-RELATED-RELATED"/>
    <property type="match status" value="1"/>
</dbReference>
<dbReference type="EMBL" id="CP002826">
    <property type="protein sequence ID" value="AEI08010.1"/>
    <property type="molecule type" value="Genomic_DNA"/>
</dbReference>
<dbReference type="InterPro" id="IPR000182">
    <property type="entry name" value="GNAT_dom"/>
</dbReference>
<evidence type="ECO:0000313" key="3">
    <source>
        <dbReference type="Proteomes" id="UP000007730"/>
    </source>
</evidence>
<dbReference type="PATRIC" id="fig|504832.7.peg.3507"/>
<proteinExistence type="predicted"/>
<dbReference type="InterPro" id="IPR016181">
    <property type="entry name" value="Acyl_CoA_acyltransferase"/>
</dbReference>
<dbReference type="SUPFAM" id="SSF55729">
    <property type="entry name" value="Acyl-CoA N-acyltransferases (Nat)"/>
    <property type="match status" value="1"/>
</dbReference>
<evidence type="ECO:0000259" key="1">
    <source>
        <dbReference type="PROSITE" id="PS51186"/>
    </source>
</evidence>
<dbReference type="eggNOG" id="COG1670">
    <property type="taxonomic scope" value="Bacteria"/>
</dbReference>
<dbReference type="PROSITE" id="PS51186">
    <property type="entry name" value="GNAT"/>
    <property type="match status" value="1"/>
</dbReference>
<dbReference type="CDD" id="cd04301">
    <property type="entry name" value="NAT_SF"/>
    <property type="match status" value="1"/>
</dbReference>
<reference evidence="2 3" key="1">
    <citation type="journal article" date="2011" name="J. Bacteriol.">
        <title>Complete genome sequences of the chemolithoautotrophic Oligotropha carboxidovorans strains OM4 and OM5.</title>
        <authorList>
            <person name="Volland S."/>
            <person name="Rachinger M."/>
            <person name="Strittmatter A."/>
            <person name="Daniel R."/>
            <person name="Gottschalk G."/>
            <person name="Meyer O."/>
        </authorList>
    </citation>
    <scope>NUCLEOTIDE SEQUENCE [LARGE SCALE GENOMIC DNA]</scope>
    <source>
        <strain evidence="3">ATCC 49405 / DSM 1227 / KCTC 32145 / OM5</strain>
    </source>
</reference>
<accession>B6JD22</accession>